<evidence type="ECO:0000313" key="1">
    <source>
        <dbReference type="EMBL" id="KAF5343610.1"/>
    </source>
</evidence>
<name>A0A8H5CKW5_9AGAR</name>
<dbReference type="AlphaFoldDB" id="A0A8H5CKW5"/>
<accession>A0A8H5CKW5</accession>
<sequence length="125" mass="13880">MRKRGQVGNGAIEKKDGWIVQDSRTTKGHDVPTSPIPLSIHRTTLCSSSSKPAFTLTILSILSRFRLGRSSTALPLRLQCRSWSLVPISIWVTRSDIPLASISSIINRQSKPSSRTSPHLYDGRR</sequence>
<dbReference type="EMBL" id="JAACJM010000137">
    <property type="protein sequence ID" value="KAF5343610.1"/>
    <property type="molecule type" value="Genomic_DNA"/>
</dbReference>
<proteinExistence type="predicted"/>
<keyword evidence="2" id="KW-1185">Reference proteome</keyword>
<protein>
    <submittedName>
        <fullName evidence="1">Uncharacterized protein</fullName>
    </submittedName>
</protein>
<comment type="caution">
    <text evidence="1">The sequence shown here is derived from an EMBL/GenBank/DDBJ whole genome shotgun (WGS) entry which is preliminary data.</text>
</comment>
<reference evidence="1 2" key="1">
    <citation type="journal article" date="2020" name="ISME J.">
        <title>Uncovering the hidden diversity of litter-decomposition mechanisms in mushroom-forming fungi.</title>
        <authorList>
            <person name="Floudas D."/>
            <person name="Bentzer J."/>
            <person name="Ahren D."/>
            <person name="Johansson T."/>
            <person name="Persson P."/>
            <person name="Tunlid A."/>
        </authorList>
    </citation>
    <scope>NUCLEOTIDE SEQUENCE [LARGE SCALE GENOMIC DNA]</scope>
    <source>
        <strain evidence="1 2">CBS 291.85</strain>
    </source>
</reference>
<dbReference type="Proteomes" id="UP000559256">
    <property type="component" value="Unassembled WGS sequence"/>
</dbReference>
<gene>
    <name evidence="1" type="ORF">D9758_015438</name>
</gene>
<evidence type="ECO:0000313" key="2">
    <source>
        <dbReference type="Proteomes" id="UP000559256"/>
    </source>
</evidence>
<organism evidence="1 2">
    <name type="scientific">Tetrapyrgos nigripes</name>
    <dbReference type="NCBI Taxonomy" id="182062"/>
    <lineage>
        <taxon>Eukaryota</taxon>
        <taxon>Fungi</taxon>
        <taxon>Dikarya</taxon>
        <taxon>Basidiomycota</taxon>
        <taxon>Agaricomycotina</taxon>
        <taxon>Agaricomycetes</taxon>
        <taxon>Agaricomycetidae</taxon>
        <taxon>Agaricales</taxon>
        <taxon>Marasmiineae</taxon>
        <taxon>Marasmiaceae</taxon>
        <taxon>Tetrapyrgos</taxon>
    </lineage>
</organism>